<feature type="region of interest" description="Disordered" evidence="1">
    <location>
        <begin position="53"/>
        <end position="76"/>
    </location>
</feature>
<dbReference type="AlphaFoldDB" id="A0A7R9F6D7"/>
<sequence length="76" mass="9035">MFRWLLRKARPVCPWSVSQYPGDLIRRNLRHGIQIFREDKSRSPTLLAMARRTSEMVSGARNPCEKRKRLNKDTNH</sequence>
<reference evidence="2" key="1">
    <citation type="submission" date="2020-11" db="EMBL/GenBank/DDBJ databases">
        <authorList>
            <person name="Tran Van P."/>
        </authorList>
    </citation>
    <scope>NUCLEOTIDE SEQUENCE</scope>
</reference>
<dbReference type="EMBL" id="OD569084">
    <property type="protein sequence ID" value="CAD7447640.1"/>
    <property type="molecule type" value="Genomic_DNA"/>
</dbReference>
<evidence type="ECO:0000256" key="1">
    <source>
        <dbReference type="SAM" id="MobiDB-lite"/>
    </source>
</evidence>
<organism evidence="2">
    <name type="scientific">Timema bartmani</name>
    <dbReference type="NCBI Taxonomy" id="61472"/>
    <lineage>
        <taxon>Eukaryota</taxon>
        <taxon>Metazoa</taxon>
        <taxon>Ecdysozoa</taxon>
        <taxon>Arthropoda</taxon>
        <taxon>Hexapoda</taxon>
        <taxon>Insecta</taxon>
        <taxon>Pterygota</taxon>
        <taxon>Neoptera</taxon>
        <taxon>Polyneoptera</taxon>
        <taxon>Phasmatodea</taxon>
        <taxon>Timematodea</taxon>
        <taxon>Timematoidea</taxon>
        <taxon>Timematidae</taxon>
        <taxon>Timema</taxon>
    </lineage>
</organism>
<evidence type="ECO:0000313" key="2">
    <source>
        <dbReference type="EMBL" id="CAD7447640.1"/>
    </source>
</evidence>
<protein>
    <submittedName>
        <fullName evidence="2">Uncharacterized protein</fullName>
    </submittedName>
</protein>
<accession>A0A7R9F6D7</accession>
<gene>
    <name evidence="2" type="ORF">TBIB3V08_LOCUS9949</name>
</gene>
<name>A0A7R9F6D7_9NEOP</name>
<proteinExistence type="predicted"/>